<organism evidence="1 2">
    <name type="scientific">Paenibacillus mesotrionivorans</name>
    <dbReference type="NCBI Taxonomy" id="3160968"/>
    <lineage>
        <taxon>Bacteria</taxon>
        <taxon>Bacillati</taxon>
        <taxon>Bacillota</taxon>
        <taxon>Bacilli</taxon>
        <taxon>Bacillales</taxon>
        <taxon>Paenibacillaceae</taxon>
        <taxon>Paenibacillus</taxon>
    </lineage>
</organism>
<name>A0ACC7P1A9_9BACL</name>
<evidence type="ECO:0000313" key="1">
    <source>
        <dbReference type="EMBL" id="MFM9330728.1"/>
    </source>
</evidence>
<dbReference type="EMBL" id="JBJURJ010000014">
    <property type="protein sequence ID" value="MFM9330728.1"/>
    <property type="molecule type" value="Genomic_DNA"/>
</dbReference>
<reference evidence="1" key="1">
    <citation type="submission" date="2024-12" db="EMBL/GenBank/DDBJ databases">
        <authorList>
            <person name="Wu N."/>
        </authorList>
    </citation>
    <scope>NUCLEOTIDE SEQUENCE</scope>
    <source>
        <strain evidence="1">P15</strain>
    </source>
</reference>
<keyword evidence="2" id="KW-1185">Reference proteome</keyword>
<sequence length="76" mass="8267">MSKPPIRSNPWKYAGIASAIGMNLVVCIVLGYFIGTYLARHTGWTPWSIIGVLGGLFAGLGSIVLMIMRILEETNE</sequence>
<protein>
    <submittedName>
        <fullName evidence="1">AtpZ/AtpI family protein</fullName>
    </submittedName>
</protein>
<gene>
    <name evidence="1" type="ORF">ACI1P1_20765</name>
</gene>
<accession>A0ACC7P1A9</accession>
<evidence type="ECO:0000313" key="2">
    <source>
        <dbReference type="Proteomes" id="UP001631969"/>
    </source>
</evidence>
<comment type="caution">
    <text evidence="1">The sequence shown here is derived from an EMBL/GenBank/DDBJ whole genome shotgun (WGS) entry which is preliminary data.</text>
</comment>
<proteinExistence type="predicted"/>
<dbReference type="Proteomes" id="UP001631969">
    <property type="component" value="Unassembled WGS sequence"/>
</dbReference>